<dbReference type="InterPro" id="IPR041664">
    <property type="entry name" value="AAA_16"/>
</dbReference>
<evidence type="ECO:0000256" key="3">
    <source>
        <dbReference type="SAM" id="MobiDB-lite"/>
    </source>
</evidence>
<dbReference type="Pfam" id="PF00196">
    <property type="entry name" value="GerE"/>
    <property type="match status" value="1"/>
</dbReference>
<dbReference type="SUPFAM" id="SSF52540">
    <property type="entry name" value="P-loop containing nucleoside triphosphate hydrolases"/>
    <property type="match status" value="1"/>
</dbReference>
<dbReference type="GO" id="GO:0006355">
    <property type="term" value="P:regulation of DNA-templated transcription"/>
    <property type="evidence" value="ECO:0007669"/>
    <property type="project" value="InterPro"/>
</dbReference>
<dbReference type="PANTHER" id="PTHR16305">
    <property type="entry name" value="TESTICULAR SOLUBLE ADENYLYL CYCLASE"/>
    <property type="match status" value="1"/>
</dbReference>
<reference evidence="5" key="1">
    <citation type="submission" date="2020-08" db="EMBL/GenBank/DDBJ databases">
        <title>Whole genome shotgun sequence of Actinocatenispora sera NBRC 101916.</title>
        <authorList>
            <person name="Komaki H."/>
            <person name="Tamura T."/>
        </authorList>
    </citation>
    <scope>NUCLEOTIDE SEQUENCE</scope>
    <source>
        <strain evidence="5">NBRC 101916</strain>
    </source>
</reference>
<dbReference type="EMBL" id="AP023354">
    <property type="protein sequence ID" value="BCJ28464.1"/>
    <property type="molecule type" value="Genomic_DNA"/>
</dbReference>
<feature type="region of interest" description="Disordered" evidence="3">
    <location>
        <begin position="1"/>
        <end position="58"/>
    </location>
</feature>
<dbReference type="PANTHER" id="PTHR16305:SF35">
    <property type="entry name" value="TRANSCRIPTIONAL ACTIVATOR DOMAIN"/>
    <property type="match status" value="1"/>
</dbReference>
<keyword evidence="6" id="KW-1185">Reference proteome</keyword>
<evidence type="ECO:0000313" key="5">
    <source>
        <dbReference type="EMBL" id="BCJ28464.1"/>
    </source>
</evidence>
<dbReference type="AlphaFoldDB" id="A0A810KZB4"/>
<dbReference type="GO" id="GO:0005737">
    <property type="term" value="C:cytoplasm"/>
    <property type="evidence" value="ECO:0007669"/>
    <property type="project" value="TreeGrafter"/>
</dbReference>
<name>A0A810KZB4_9ACTN</name>
<dbReference type="Proteomes" id="UP000680750">
    <property type="component" value="Chromosome"/>
</dbReference>
<feature type="domain" description="HTH luxR-type" evidence="4">
    <location>
        <begin position="901"/>
        <end position="966"/>
    </location>
</feature>
<dbReference type="PROSITE" id="PS50043">
    <property type="entry name" value="HTH_LUXR_2"/>
    <property type="match status" value="1"/>
</dbReference>
<keyword evidence="2" id="KW-0067">ATP-binding</keyword>
<sequence>MDTILPGPLRSVLGGDDAPRAVGRDNPAGAGSAAGGGPTRPGPSGTGDRPVYDAGNASSGAVLHGRRDECAVLDAVVADVRDGRSRVLVLTGEAGIGKTSLLEHLAGRATGCRLARATGVESEMEFAFAGLHQLCAPFLGRLDRLPAPQREALSTAFGLLDGAVPDRFLVSLAVLNLLSDAAEDQPLICLVDDAQWLDQASLRALTFVARRLLAEPIAVVFATRTVAADPVLPLLPSLLVTGLAEHDARAMLLGVLHGPLEAAVLDEILAEARGNPLALVELPRGRTGAELAFGFGRPGSMPVAGRVEQGFLHQLEPLPAATRRLLLVAAVEPVGDVTLLWRAAELLDVGPPAATPAESAGLIEIGARVRFRHPLLRSAVCRAADIRDLRRVHDALARAGTDPDRTAWHRAQACAVPDEEVAAELARSAERARARGGLAAAGAFLQRAAELTPSAQLRAERLLAAAAAKLEGGQFESVTDLLAACAAEPGDELRSARIDLLRARFAFAFRRTSRAVPLLRSAADRMVPLDAEMACNTYLDAFNAAIFSGRLSGGANVADVADAVRKAPRDLTRQPDLLLESMATLFTDGYSAAVPLVRRALAGFRTAGGDGAGESRWLFLAASLAADTWDDESWDVVSERQVRIARDGGALTELPLAINSRIVLLLFAGELATAEHLVAEAQAVGEAIGADIAPYGAFALAAWRGRADELRGLADAAIDGMLFRGEGIGVGQARWASALLFNGLGRYDEAVVAAREASEHLYELGVSKWGLVELVEAAVRSGETDLARQALTTLEQVCQASGTRWARGLAARSRAMLSDGSVADELYREAIGHLRRTRLPLELARARLLYGEWLRREGRRVDAREQLRAAYERFASAGAQGFAERARRELLVTGESARRRGSDGSEELTAQELQIARLAAERRTNPEIGAYLYISPRTVEWHLGKIFTKLGIGSRRELASALPDLGTDSASA</sequence>
<organism evidence="5 6">
    <name type="scientific">Actinocatenispora sera</name>
    <dbReference type="NCBI Taxonomy" id="390989"/>
    <lineage>
        <taxon>Bacteria</taxon>
        <taxon>Bacillati</taxon>
        <taxon>Actinomycetota</taxon>
        <taxon>Actinomycetes</taxon>
        <taxon>Micromonosporales</taxon>
        <taxon>Micromonosporaceae</taxon>
        <taxon>Actinocatenispora</taxon>
    </lineage>
</organism>
<evidence type="ECO:0000256" key="2">
    <source>
        <dbReference type="ARBA" id="ARBA00022840"/>
    </source>
</evidence>
<dbReference type="InterPro" id="IPR027417">
    <property type="entry name" value="P-loop_NTPase"/>
</dbReference>
<dbReference type="Gene3D" id="1.10.10.10">
    <property type="entry name" value="Winged helix-like DNA-binding domain superfamily/Winged helix DNA-binding domain"/>
    <property type="match status" value="1"/>
</dbReference>
<evidence type="ECO:0000259" key="4">
    <source>
        <dbReference type="PROSITE" id="PS50043"/>
    </source>
</evidence>
<dbReference type="RefSeq" id="WP_084131249.1">
    <property type="nucleotide sequence ID" value="NZ_AP023354.1"/>
</dbReference>
<gene>
    <name evidence="5" type="ORF">Asera_25720</name>
</gene>
<accession>A0A810KZB4</accession>
<proteinExistence type="predicted"/>
<dbReference type="SMART" id="SM00421">
    <property type="entry name" value="HTH_LUXR"/>
    <property type="match status" value="1"/>
</dbReference>
<evidence type="ECO:0000256" key="1">
    <source>
        <dbReference type="ARBA" id="ARBA00022741"/>
    </source>
</evidence>
<dbReference type="KEGG" id="aser:Asera_25720"/>
<dbReference type="Gene3D" id="3.40.50.300">
    <property type="entry name" value="P-loop containing nucleotide triphosphate hydrolases"/>
    <property type="match status" value="1"/>
</dbReference>
<dbReference type="GO" id="GO:0004016">
    <property type="term" value="F:adenylate cyclase activity"/>
    <property type="evidence" value="ECO:0007669"/>
    <property type="project" value="TreeGrafter"/>
</dbReference>
<dbReference type="InterPro" id="IPR036388">
    <property type="entry name" value="WH-like_DNA-bd_sf"/>
</dbReference>
<dbReference type="InterPro" id="IPR016032">
    <property type="entry name" value="Sig_transdc_resp-reg_C-effctor"/>
</dbReference>
<dbReference type="CDD" id="cd06170">
    <property type="entry name" value="LuxR_C_like"/>
    <property type="match status" value="1"/>
</dbReference>
<evidence type="ECO:0000313" key="6">
    <source>
        <dbReference type="Proteomes" id="UP000680750"/>
    </source>
</evidence>
<dbReference type="InterPro" id="IPR000792">
    <property type="entry name" value="Tscrpt_reg_LuxR_C"/>
</dbReference>
<dbReference type="Pfam" id="PF13191">
    <property type="entry name" value="AAA_16"/>
    <property type="match status" value="1"/>
</dbReference>
<protein>
    <submittedName>
        <fullName evidence="5">Helix-turn-helix transcriptional regulator</fullName>
    </submittedName>
</protein>
<dbReference type="SUPFAM" id="SSF46894">
    <property type="entry name" value="C-terminal effector domain of the bipartite response regulators"/>
    <property type="match status" value="1"/>
</dbReference>
<dbReference type="OrthoDB" id="3514764at2"/>
<dbReference type="GO" id="GO:0005524">
    <property type="term" value="F:ATP binding"/>
    <property type="evidence" value="ECO:0007669"/>
    <property type="project" value="UniProtKB-KW"/>
</dbReference>
<dbReference type="GO" id="GO:0003677">
    <property type="term" value="F:DNA binding"/>
    <property type="evidence" value="ECO:0007669"/>
    <property type="project" value="InterPro"/>
</dbReference>
<keyword evidence="1" id="KW-0547">Nucleotide-binding</keyword>